<keyword evidence="3 12" id="KW-0813">Transport</keyword>
<evidence type="ECO:0000256" key="8">
    <source>
        <dbReference type="ARBA" id="ARBA00023065"/>
    </source>
</evidence>
<feature type="transmembrane region" description="Helical" evidence="13">
    <location>
        <begin position="6"/>
        <end position="26"/>
    </location>
</feature>
<keyword evidence="7 13" id="KW-1133">Transmembrane helix</keyword>
<dbReference type="GO" id="GO:0015078">
    <property type="term" value="F:proton transmembrane transporter activity"/>
    <property type="evidence" value="ECO:0007669"/>
    <property type="project" value="InterPro"/>
</dbReference>
<dbReference type="Pfam" id="PF00895">
    <property type="entry name" value="ATP-synt_8"/>
    <property type="match status" value="1"/>
</dbReference>
<comment type="subcellular location">
    <subcellularLocation>
        <location evidence="1 12">Mitochondrion membrane</location>
        <topology evidence="1 12">Single-pass membrane protein</topology>
    </subcellularLocation>
</comment>
<dbReference type="PANTHER" id="PTHR39937">
    <property type="entry name" value="ATP SYNTHASE PROTEIN 8"/>
    <property type="match status" value="1"/>
</dbReference>
<evidence type="ECO:0000313" key="14">
    <source>
        <dbReference type="EMBL" id="ALN11545.1"/>
    </source>
</evidence>
<keyword evidence="10 13" id="KW-0472">Membrane</keyword>
<keyword evidence="6 12" id="KW-0375">Hydrogen ion transport</keyword>
<dbReference type="PANTHER" id="PTHR39937:SF1">
    <property type="entry name" value="ATP SYNTHASE PROTEIN 8"/>
    <property type="match status" value="1"/>
</dbReference>
<keyword evidence="8 12" id="KW-0406">Ion transport</keyword>
<dbReference type="EMBL" id="KT221614">
    <property type="protein sequence ID" value="ALN11545.1"/>
    <property type="molecule type" value="Genomic_DNA"/>
</dbReference>
<sequence length="54" mass="6429">MPQLDPTPWFPILLTSWLIFVTLTPIKISKYLHLNDPVLKIFKGSNKPWIWPWP</sequence>
<evidence type="ECO:0000256" key="4">
    <source>
        <dbReference type="ARBA" id="ARBA00022547"/>
    </source>
</evidence>
<evidence type="ECO:0000256" key="11">
    <source>
        <dbReference type="ARBA" id="ARBA00023310"/>
    </source>
</evidence>
<keyword evidence="4 12" id="KW-0138">CF(0)</keyword>
<dbReference type="AlphaFoldDB" id="A0A0S2A2Z7"/>
<gene>
    <name evidence="14" type="primary">ATP8</name>
</gene>
<name>A0A0S2A2Z7_9NEOB</name>
<evidence type="ECO:0000256" key="1">
    <source>
        <dbReference type="ARBA" id="ARBA00004304"/>
    </source>
</evidence>
<geneLocation type="mitochondrion" evidence="14"/>
<evidence type="ECO:0000256" key="6">
    <source>
        <dbReference type="ARBA" id="ARBA00022781"/>
    </source>
</evidence>
<dbReference type="InterPro" id="IPR050635">
    <property type="entry name" value="ATPase_protein_8"/>
</dbReference>
<evidence type="ECO:0000256" key="3">
    <source>
        <dbReference type="ARBA" id="ARBA00022448"/>
    </source>
</evidence>
<proteinExistence type="inferred from homology"/>
<evidence type="ECO:0000256" key="12">
    <source>
        <dbReference type="RuleBase" id="RU003661"/>
    </source>
</evidence>
<dbReference type="GO" id="GO:0045259">
    <property type="term" value="C:proton-transporting ATP synthase complex"/>
    <property type="evidence" value="ECO:0007669"/>
    <property type="project" value="UniProtKB-KW"/>
</dbReference>
<dbReference type="GO" id="GO:0031966">
    <property type="term" value="C:mitochondrial membrane"/>
    <property type="evidence" value="ECO:0007669"/>
    <property type="project" value="UniProtKB-SubCell"/>
</dbReference>
<evidence type="ECO:0000256" key="7">
    <source>
        <dbReference type="ARBA" id="ARBA00022989"/>
    </source>
</evidence>
<keyword evidence="5 12" id="KW-0812">Transmembrane</keyword>
<comment type="similarity">
    <text evidence="2 12">Belongs to the ATPase protein 8 family.</text>
</comment>
<evidence type="ECO:0000256" key="10">
    <source>
        <dbReference type="ARBA" id="ARBA00023136"/>
    </source>
</evidence>
<organism evidence="14">
    <name type="scientific">Hylodes meridionalis</name>
    <name type="common">Rio Grande tree toad</name>
    <dbReference type="NCBI Taxonomy" id="209660"/>
    <lineage>
        <taxon>Eukaryota</taxon>
        <taxon>Metazoa</taxon>
        <taxon>Chordata</taxon>
        <taxon>Craniata</taxon>
        <taxon>Vertebrata</taxon>
        <taxon>Euteleostomi</taxon>
        <taxon>Amphibia</taxon>
        <taxon>Batrachia</taxon>
        <taxon>Anura</taxon>
        <taxon>Neobatrachia</taxon>
        <taxon>Hyloidea</taxon>
        <taxon>Hylodidae</taxon>
        <taxon>Hylodes</taxon>
    </lineage>
</organism>
<evidence type="ECO:0000256" key="9">
    <source>
        <dbReference type="ARBA" id="ARBA00023128"/>
    </source>
</evidence>
<evidence type="ECO:0000256" key="2">
    <source>
        <dbReference type="ARBA" id="ARBA00008892"/>
    </source>
</evidence>
<keyword evidence="9 12" id="KW-0496">Mitochondrion</keyword>
<accession>A0A0S2A2Z7</accession>
<dbReference type="InterPro" id="IPR001421">
    <property type="entry name" value="ATP8_metazoa"/>
</dbReference>
<evidence type="ECO:0000256" key="13">
    <source>
        <dbReference type="SAM" id="Phobius"/>
    </source>
</evidence>
<dbReference type="GO" id="GO:0015986">
    <property type="term" value="P:proton motive force-driven ATP synthesis"/>
    <property type="evidence" value="ECO:0007669"/>
    <property type="project" value="InterPro"/>
</dbReference>
<evidence type="ECO:0000256" key="5">
    <source>
        <dbReference type="ARBA" id="ARBA00022692"/>
    </source>
</evidence>
<reference evidence="14" key="1">
    <citation type="journal article" date="2015" name="Mol. Ecol. Resour.">
        <title>Mitogenome assembly from genomic multiplex libraries: comparison of strategies and novel mitogenomes for five species of frogs.</title>
        <authorList>
            <person name="Machado D.J."/>
            <person name="Lyra M.L."/>
            <person name="Grant T."/>
        </authorList>
    </citation>
    <scope>NUCLEOTIDE SEQUENCE</scope>
</reference>
<keyword evidence="11" id="KW-0066">ATP synthesis</keyword>
<protein>
    <recommendedName>
        <fullName evidence="12">ATP synthase complex subunit 8</fullName>
    </recommendedName>
</protein>